<evidence type="ECO:0000256" key="1">
    <source>
        <dbReference type="ARBA" id="ARBA00000822"/>
    </source>
</evidence>
<dbReference type="EMBL" id="KK035230">
    <property type="protein sequence ID" value="EXM15436.1"/>
    <property type="molecule type" value="Genomic_DNA"/>
</dbReference>
<evidence type="ECO:0000256" key="7">
    <source>
        <dbReference type="ARBA" id="ARBA00023024"/>
    </source>
</evidence>
<evidence type="ECO:0000256" key="5">
    <source>
        <dbReference type="ARBA" id="ARBA00022525"/>
    </source>
</evidence>
<dbReference type="GO" id="GO:0008061">
    <property type="term" value="F:chitin binding"/>
    <property type="evidence" value="ECO:0007669"/>
    <property type="project" value="InterPro"/>
</dbReference>
<keyword evidence="5" id="KW-0964">Secreted</keyword>
<dbReference type="PANTHER" id="PTHR11177">
    <property type="entry name" value="CHITINASE"/>
    <property type="match status" value="1"/>
</dbReference>
<dbReference type="EC" id="3.2.1.14" evidence="4"/>
<evidence type="ECO:0000259" key="12">
    <source>
        <dbReference type="PROSITE" id="PS51910"/>
    </source>
</evidence>
<keyword evidence="9 11" id="KW-0326">Glycosidase</keyword>
<dbReference type="Gene3D" id="3.10.50.10">
    <property type="match status" value="1"/>
</dbReference>
<evidence type="ECO:0000256" key="3">
    <source>
        <dbReference type="ARBA" id="ARBA00008682"/>
    </source>
</evidence>
<keyword evidence="6 11" id="KW-0378">Hydrolase</keyword>
<dbReference type="Pfam" id="PF00704">
    <property type="entry name" value="Glyco_hydro_18"/>
    <property type="match status" value="1"/>
</dbReference>
<accession>X0L394</accession>
<sequence>MHINFAFATIDPKTFEIKPNKESDIRMYKRLTELKRLDPELKVYIVVGGWTFNDPGLTASMFSDLAASLPRQRAFMKSLVSFMSTYGFDGLDLDWEYLVDTDRGGRAVDFANFPKFMERLKSMMDSADKGLSITLPASYWSYDLHGAWDQGKNYTQPFLNAHSNLTEIDLALDLLWRNNIQSDKVVLGMGFYGRAFSVQSGTCTKPGCLFKAAGKAGDCSREKGILLNSEIVTTIKKYNIKPEFFKEEAVKVAKWGNQWVSYDDEDTFKLKTNYAKSRCLGGVMKAYEIKKIPNEQCRWTNCKEGCRKGWVPVPRSDSGARKNEIMFDETGCGGDGGHTFCCPAGSTKMPTCGWYGHNNGRCPVRSECPSDMTEIASNEIYCKKQKGSKKQNFQTACCKTDVVGTKVYGTCEWGQYPKCDAQEGYPNPLGNKKMGSLLAYSASGSGGSNCDDAKNELGLNVPGVQYCKFCYNDSDKNLRFTDCQKFRNVGPVPDVMPRDFCRSGCPPDCI</sequence>
<organism evidence="13">
    <name type="scientific">Fusarium oxysporum f. sp. vasinfectum 25433</name>
    <dbReference type="NCBI Taxonomy" id="1089449"/>
    <lineage>
        <taxon>Eukaryota</taxon>
        <taxon>Fungi</taxon>
        <taxon>Dikarya</taxon>
        <taxon>Ascomycota</taxon>
        <taxon>Pezizomycotina</taxon>
        <taxon>Sordariomycetes</taxon>
        <taxon>Hypocreomycetidae</taxon>
        <taxon>Hypocreales</taxon>
        <taxon>Nectriaceae</taxon>
        <taxon>Fusarium</taxon>
        <taxon>Fusarium oxysporum species complex</taxon>
    </lineage>
</organism>
<dbReference type="HOGENOM" id="CLU_002833_2_2_1"/>
<dbReference type="InterPro" id="IPR029070">
    <property type="entry name" value="Chitinase_insertion_sf"/>
</dbReference>
<name>X0L394_FUSOX</name>
<proteinExistence type="inferred from homology"/>
<dbReference type="GO" id="GO:0006032">
    <property type="term" value="P:chitin catabolic process"/>
    <property type="evidence" value="ECO:0007669"/>
    <property type="project" value="UniProtKB-KW"/>
</dbReference>
<dbReference type="InterPro" id="IPR017853">
    <property type="entry name" value="GH"/>
</dbReference>
<evidence type="ECO:0000313" key="13">
    <source>
        <dbReference type="EMBL" id="EXM15436.1"/>
    </source>
</evidence>
<keyword evidence="8" id="KW-0119">Carbohydrate metabolism</keyword>
<evidence type="ECO:0000256" key="9">
    <source>
        <dbReference type="ARBA" id="ARBA00023295"/>
    </source>
</evidence>
<dbReference type="GO" id="GO:0008843">
    <property type="term" value="F:endochitinase activity"/>
    <property type="evidence" value="ECO:0007669"/>
    <property type="project" value="UniProtKB-EC"/>
</dbReference>
<dbReference type="PANTHER" id="PTHR11177:SF333">
    <property type="entry name" value="CHITINASE"/>
    <property type="match status" value="1"/>
</dbReference>
<dbReference type="InterPro" id="IPR001223">
    <property type="entry name" value="Glyco_hydro18_cat"/>
</dbReference>
<evidence type="ECO:0000256" key="6">
    <source>
        <dbReference type="ARBA" id="ARBA00022801"/>
    </source>
</evidence>
<protein>
    <recommendedName>
        <fullName evidence="4">chitinase</fullName>
        <ecNumber evidence="4">3.2.1.14</ecNumber>
    </recommendedName>
</protein>
<dbReference type="SUPFAM" id="SSF54556">
    <property type="entry name" value="Chitinase insertion domain"/>
    <property type="match status" value="1"/>
</dbReference>
<dbReference type="InterPro" id="IPR001579">
    <property type="entry name" value="Glyco_hydro_18_chit_AS"/>
</dbReference>
<evidence type="ECO:0000256" key="10">
    <source>
        <dbReference type="ARBA" id="ARBA00023326"/>
    </source>
</evidence>
<comment type="similarity">
    <text evidence="3">Belongs to the glycosyl hydrolase 18 family. Chitinase class V subfamily.</text>
</comment>
<dbReference type="InterPro" id="IPR011583">
    <property type="entry name" value="Chitinase_II/V-like_cat"/>
</dbReference>
<keyword evidence="10" id="KW-0624">Polysaccharide degradation</keyword>
<dbReference type="Gene3D" id="3.20.20.80">
    <property type="entry name" value="Glycosidases"/>
    <property type="match status" value="1"/>
</dbReference>
<dbReference type="PROSITE" id="PS51910">
    <property type="entry name" value="GH18_2"/>
    <property type="match status" value="1"/>
</dbReference>
<reference evidence="13" key="2">
    <citation type="submission" date="2014-03" db="EMBL/GenBank/DDBJ databases">
        <title>The Genome Annotation of Fusarium oxysporum Cotton.</title>
        <authorList>
            <consortium name="The Broad Institute Genomics Platform"/>
            <person name="Ma L.-J."/>
            <person name="Corby-Kistler H."/>
            <person name="Broz K."/>
            <person name="Gale L.R."/>
            <person name="Jonkers W."/>
            <person name="O'Donnell K."/>
            <person name="Ploetz R."/>
            <person name="Steinberg C."/>
            <person name="Schwartz D.C."/>
            <person name="VanEtten H."/>
            <person name="Zhou S."/>
            <person name="Young S.K."/>
            <person name="Zeng Q."/>
            <person name="Gargeya S."/>
            <person name="Fitzgerald M."/>
            <person name="Abouelleil A."/>
            <person name="Alvarado L."/>
            <person name="Chapman S.B."/>
            <person name="Gainer-Dewar J."/>
            <person name="Goldberg J."/>
            <person name="Griggs A."/>
            <person name="Gujja S."/>
            <person name="Hansen M."/>
            <person name="Howarth C."/>
            <person name="Imamovic A."/>
            <person name="Ireland A."/>
            <person name="Larimer J."/>
            <person name="McCowan C."/>
            <person name="Murphy C."/>
            <person name="Pearson M."/>
            <person name="Poon T.W."/>
            <person name="Priest M."/>
            <person name="Roberts A."/>
            <person name="Saif S."/>
            <person name="Shea T."/>
            <person name="Sykes S."/>
            <person name="Wortman J."/>
            <person name="Nusbaum C."/>
            <person name="Birren B."/>
        </authorList>
    </citation>
    <scope>NUCLEOTIDE SEQUENCE</scope>
    <source>
        <strain evidence="13">25433</strain>
    </source>
</reference>
<dbReference type="InterPro" id="IPR050314">
    <property type="entry name" value="Glycosyl_Hydrlase_18"/>
</dbReference>
<dbReference type="OrthoDB" id="73875at2759"/>
<evidence type="ECO:0000256" key="2">
    <source>
        <dbReference type="ARBA" id="ARBA00004613"/>
    </source>
</evidence>
<dbReference type="SUPFAM" id="SSF51445">
    <property type="entry name" value="(Trans)glycosidases"/>
    <property type="match status" value="1"/>
</dbReference>
<dbReference type="SMART" id="SM00636">
    <property type="entry name" value="Glyco_18"/>
    <property type="match status" value="1"/>
</dbReference>
<keyword evidence="7" id="KW-0146">Chitin degradation</keyword>
<dbReference type="GO" id="GO:0005576">
    <property type="term" value="C:extracellular region"/>
    <property type="evidence" value="ECO:0007669"/>
    <property type="project" value="UniProtKB-SubCell"/>
</dbReference>
<evidence type="ECO:0000256" key="11">
    <source>
        <dbReference type="RuleBase" id="RU000489"/>
    </source>
</evidence>
<reference evidence="13" key="1">
    <citation type="submission" date="2011-11" db="EMBL/GenBank/DDBJ databases">
        <title>The Genome Sequence of Fusarium oxysporum Cotton.</title>
        <authorList>
            <consortium name="The Broad Institute Genome Sequencing Platform"/>
            <person name="Ma L.-J."/>
            <person name="Gale L.R."/>
            <person name="Schwartz D.C."/>
            <person name="Zhou S."/>
            <person name="Corby-Kistler H."/>
            <person name="Young S.K."/>
            <person name="Zeng Q."/>
            <person name="Gargeya S."/>
            <person name="Fitzgerald M."/>
            <person name="Haas B."/>
            <person name="Abouelleil A."/>
            <person name="Alvarado L."/>
            <person name="Arachchi H.M."/>
            <person name="Berlin A."/>
            <person name="Brown A."/>
            <person name="Chapman S.B."/>
            <person name="Chen Z."/>
            <person name="Dunbar C."/>
            <person name="Freedman E."/>
            <person name="Gearin G."/>
            <person name="Goldberg J."/>
            <person name="Griggs A."/>
            <person name="Gujja S."/>
            <person name="Heiman D."/>
            <person name="Howarth C."/>
            <person name="Larson L."/>
            <person name="Lui A."/>
            <person name="MacDonald P.J.P."/>
            <person name="Montmayeur A."/>
            <person name="Murphy C."/>
            <person name="Neiman D."/>
            <person name="Pearson M."/>
            <person name="Priest M."/>
            <person name="Roberts A."/>
            <person name="Saif S."/>
            <person name="Shea T."/>
            <person name="Shenoy N."/>
            <person name="Sisk P."/>
            <person name="Stolte C."/>
            <person name="Sykes S."/>
            <person name="Wortman J."/>
            <person name="Nusbaum C."/>
            <person name="Birren B."/>
        </authorList>
    </citation>
    <scope>NUCLEOTIDE SEQUENCE [LARGE SCALE GENOMIC DNA]</scope>
    <source>
        <strain evidence="13">25433</strain>
    </source>
</reference>
<evidence type="ECO:0000256" key="8">
    <source>
        <dbReference type="ARBA" id="ARBA00023277"/>
    </source>
</evidence>
<comment type="catalytic activity">
    <reaction evidence="1">
        <text>Random endo-hydrolysis of N-acetyl-beta-D-glucosaminide (1-&gt;4)-beta-linkages in chitin and chitodextrins.</text>
        <dbReference type="EC" id="3.2.1.14"/>
    </reaction>
</comment>
<evidence type="ECO:0000256" key="4">
    <source>
        <dbReference type="ARBA" id="ARBA00012729"/>
    </source>
</evidence>
<comment type="subcellular location">
    <subcellularLocation>
        <location evidence="2">Secreted</location>
    </subcellularLocation>
</comment>
<dbReference type="GO" id="GO:0000272">
    <property type="term" value="P:polysaccharide catabolic process"/>
    <property type="evidence" value="ECO:0007669"/>
    <property type="project" value="UniProtKB-KW"/>
</dbReference>
<dbReference type="AlphaFoldDB" id="X0L394"/>
<feature type="domain" description="GH18" evidence="12">
    <location>
        <begin position="1"/>
        <end position="309"/>
    </location>
</feature>
<dbReference type="Proteomes" id="UP000030701">
    <property type="component" value="Unassembled WGS sequence"/>
</dbReference>
<dbReference type="PROSITE" id="PS01095">
    <property type="entry name" value="GH18_1"/>
    <property type="match status" value="1"/>
</dbReference>
<gene>
    <name evidence="13" type="ORF">FOTG_16230</name>
</gene>